<gene>
    <name evidence="7" type="primary">TBLA0B07840</name>
    <name evidence="7" type="ORF">TBLA_0B07840</name>
</gene>
<dbReference type="RefSeq" id="XP_004179119.1">
    <property type="nucleotide sequence ID" value="XM_004179071.1"/>
</dbReference>
<dbReference type="OrthoDB" id="3996489at2759"/>
<feature type="region of interest" description="Disordered" evidence="6">
    <location>
        <begin position="70"/>
        <end position="128"/>
    </location>
</feature>
<evidence type="ECO:0000256" key="3">
    <source>
        <dbReference type="ARBA" id="ARBA00013994"/>
    </source>
</evidence>
<dbReference type="Proteomes" id="UP000002866">
    <property type="component" value="Chromosome 2"/>
</dbReference>
<dbReference type="AlphaFoldDB" id="I2GZP8"/>
<evidence type="ECO:0000256" key="2">
    <source>
        <dbReference type="ARBA" id="ARBA00008476"/>
    </source>
</evidence>
<evidence type="ECO:0000256" key="6">
    <source>
        <dbReference type="SAM" id="MobiDB-lite"/>
    </source>
</evidence>
<dbReference type="InterPro" id="IPR029427">
    <property type="entry name" value="AIM23"/>
</dbReference>
<keyword evidence="5" id="KW-0496">Mitochondrion</keyword>
<name>I2GZP8_HENB6</name>
<dbReference type="eggNOG" id="ENOG502SSIU">
    <property type="taxonomic scope" value="Eukaryota"/>
</dbReference>
<comment type="similarity">
    <text evidence="2">Belongs to the AIM23 family.</text>
</comment>
<keyword evidence="8" id="KW-1185">Reference proteome</keyword>
<evidence type="ECO:0000313" key="7">
    <source>
        <dbReference type="EMBL" id="CCH59600.1"/>
    </source>
</evidence>
<organism evidence="7 8">
    <name type="scientific">Henningerozyma blattae (strain ATCC 34711 / CBS 6284 / DSM 70876 / NBRC 10599 / NRRL Y-10934 / UCD 77-7)</name>
    <name type="common">Yeast</name>
    <name type="synonym">Tetrapisispora blattae</name>
    <dbReference type="NCBI Taxonomy" id="1071380"/>
    <lineage>
        <taxon>Eukaryota</taxon>
        <taxon>Fungi</taxon>
        <taxon>Dikarya</taxon>
        <taxon>Ascomycota</taxon>
        <taxon>Saccharomycotina</taxon>
        <taxon>Saccharomycetes</taxon>
        <taxon>Saccharomycetales</taxon>
        <taxon>Saccharomycetaceae</taxon>
        <taxon>Henningerozyma</taxon>
    </lineage>
</organism>
<proteinExistence type="inferred from homology"/>
<dbReference type="InParanoid" id="I2GZP8"/>
<sequence length="399" mass="45414">MIRQIFTRQLPYLKRHLSSSQLVAAANGLKSKNGNGRNAILQTILAIQQEGGSSSYQSNVRNRDLGIRNNDQFTNSRKESEKWRTNKNTNTSEDINTRRGRTDTGFSNGKLFDNKYKRNGKLNSGNLNRIPHRRREINWTTGTAKQQEVANSTVKQILEINNRGYIKYVDSATNSIQRTTIFNLSNEIDLDVDALFIANVEKNEDSGITLPLIKLVKSEIALKKYSDTLAKKKDIELGLASKNNRKVKKSNAVKSVKVSWQISLDDLLKQKKSEISKIIEKGNKLQICIGNKNDFKSDFLDKFEYLDKSENNTPSNDLNEAELKKREAILNKIEQIFQELQIKSKMVGDIGGMLLINCEALKQSKSEKSMNKYDLKAAKKRERQEKLAKRTAKKQGLLN</sequence>
<dbReference type="FunCoup" id="I2GZP8">
    <property type="interactions" value="46"/>
</dbReference>
<feature type="compositionally biased region" description="Basic and acidic residues" evidence="6">
    <location>
        <begin position="366"/>
        <end position="388"/>
    </location>
</feature>
<keyword evidence="4" id="KW-0809">Transit peptide</keyword>
<evidence type="ECO:0000256" key="1">
    <source>
        <dbReference type="ARBA" id="ARBA00004173"/>
    </source>
</evidence>
<dbReference type="OMA" id="KVSWQIS"/>
<evidence type="ECO:0000256" key="4">
    <source>
        <dbReference type="ARBA" id="ARBA00022946"/>
    </source>
</evidence>
<comment type="subcellular location">
    <subcellularLocation>
        <location evidence="1">Mitochondrion</location>
    </subcellularLocation>
</comment>
<dbReference type="GO" id="GO:0005739">
    <property type="term" value="C:mitochondrion"/>
    <property type="evidence" value="ECO:0007669"/>
    <property type="project" value="UniProtKB-SubCell"/>
</dbReference>
<dbReference type="HOGENOM" id="CLU_057910_0_0_1"/>
<dbReference type="EMBL" id="HE806317">
    <property type="protein sequence ID" value="CCH59600.1"/>
    <property type="molecule type" value="Genomic_DNA"/>
</dbReference>
<evidence type="ECO:0000313" key="8">
    <source>
        <dbReference type="Proteomes" id="UP000002866"/>
    </source>
</evidence>
<evidence type="ECO:0000256" key="5">
    <source>
        <dbReference type="ARBA" id="ARBA00023128"/>
    </source>
</evidence>
<dbReference type="KEGG" id="tbl:TBLA_0B07840"/>
<dbReference type="Pfam" id="PF14877">
    <property type="entry name" value="mIF3"/>
    <property type="match status" value="1"/>
</dbReference>
<reference evidence="7 8" key="1">
    <citation type="journal article" date="2011" name="Proc. Natl. Acad. Sci. U.S.A.">
        <title>Evolutionary erosion of yeast sex chromosomes by mating-type switching accidents.</title>
        <authorList>
            <person name="Gordon J.L."/>
            <person name="Armisen D."/>
            <person name="Proux-Wera E."/>
            <person name="Oheigeartaigh S.S."/>
            <person name="Byrne K.P."/>
            <person name="Wolfe K.H."/>
        </authorList>
    </citation>
    <scope>NUCLEOTIDE SEQUENCE [LARGE SCALE GENOMIC DNA]</scope>
    <source>
        <strain evidence="8">ATCC 34711 / CBS 6284 / DSM 70876 / NBRC 10599 / NRRL Y-10934 / UCD 77-7</strain>
    </source>
</reference>
<protein>
    <recommendedName>
        <fullName evidence="3">Altered inheritance of mitochondria protein 23, mitochondrial</fullName>
    </recommendedName>
</protein>
<dbReference type="GeneID" id="14494298"/>
<feature type="region of interest" description="Disordered" evidence="6">
    <location>
        <begin position="366"/>
        <end position="399"/>
    </location>
</feature>
<accession>I2GZP8</accession>